<evidence type="ECO:0000313" key="8">
    <source>
        <dbReference type="EnsemblMetazoa" id="XP_011678446"/>
    </source>
</evidence>
<evidence type="ECO:0000256" key="5">
    <source>
        <dbReference type="RuleBase" id="RU000688"/>
    </source>
</evidence>
<dbReference type="FunFam" id="1.20.1070.10:FF:000774">
    <property type="entry name" value="Uncharacterized protein"/>
    <property type="match status" value="1"/>
</dbReference>
<dbReference type="InParanoid" id="A0A7M7LTP6"/>
<feature type="transmembrane region" description="Helical" evidence="6">
    <location>
        <begin position="204"/>
        <end position="224"/>
    </location>
</feature>
<keyword evidence="4 6" id="KW-0472">Membrane</keyword>
<evidence type="ECO:0000313" key="9">
    <source>
        <dbReference type="Proteomes" id="UP000007110"/>
    </source>
</evidence>
<dbReference type="SUPFAM" id="SSF81321">
    <property type="entry name" value="Family A G protein-coupled receptor-like"/>
    <property type="match status" value="1"/>
</dbReference>
<comment type="subcellular location">
    <subcellularLocation>
        <location evidence="1">Membrane</location>
    </subcellularLocation>
</comment>
<dbReference type="InterPro" id="IPR017452">
    <property type="entry name" value="GPCR_Rhodpsn_7TM"/>
</dbReference>
<evidence type="ECO:0000256" key="6">
    <source>
        <dbReference type="SAM" id="Phobius"/>
    </source>
</evidence>
<dbReference type="PANTHER" id="PTHR45698:SF1">
    <property type="entry name" value="TRACE AMINE-ASSOCIATED RECEPTOR 13C-LIKE"/>
    <property type="match status" value="1"/>
</dbReference>
<dbReference type="Proteomes" id="UP000007110">
    <property type="component" value="Unassembled WGS sequence"/>
</dbReference>
<dbReference type="OMA" id="IATNCKM"/>
<dbReference type="OrthoDB" id="5950040at2759"/>
<comment type="similarity">
    <text evidence="5">Belongs to the G-protein coupled receptor 1 family.</text>
</comment>
<dbReference type="KEGG" id="spu:100889097"/>
<evidence type="ECO:0000259" key="7">
    <source>
        <dbReference type="PROSITE" id="PS50262"/>
    </source>
</evidence>
<dbReference type="GeneID" id="100889097"/>
<dbReference type="FunCoup" id="A0A7M7LTP6">
    <property type="interactions" value="786"/>
</dbReference>
<feature type="transmembrane region" description="Helical" evidence="6">
    <location>
        <begin position="292"/>
        <end position="313"/>
    </location>
</feature>
<keyword evidence="3 6" id="KW-1133">Transmembrane helix</keyword>
<feature type="transmembrane region" description="Helical" evidence="6">
    <location>
        <begin position="47"/>
        <end position="67"/>
    </location>
</feature>
<proteinExistence type="inferred from homology"/>
<dbReference type="PROSITE" id="PS50262">
    <property type="entry name" value="G_PROTEIN_RECEP_F1_2"/>
    <property type="match status" value="1"/>
</dbReference>
<feature type="transmembrane region" description="Helical" evidence="6">
    <location>
        <begin position="79"/>
        <end position="100"/>
    </location>
</feature>
<keyword evidence="5" id="KW-0297">G-protein coupled receptor</keyword>
<dbReference type="SMART" id="SM01381">
    <property type="entry name" value="7TM_GPCR_Srsx"/>
    <property type="match status" value="1"/>
</dbReference>
<keyword evidence="9" id="KW-1185">Reference proteome</keyword>
<dbReference type="Pfam" id="PF00001">
    <property type="entry name" value="7tm_1"/>
    <property type="match status" value="1"/>
</dbReference>
<feature type="transmembrane region" description="Helical" evidence="6">
    <location>
        <begin position="161"/>
        <end position="184"/>
    </location>
</feature>
<dbReference type="PROSITE" id="PS00237">
    <property type="entry name" value="G_PROTEIN_RECEP_F1_1"/>
    <property type="match status" value="1"/>
</dbReference>
<dbReference type="GO" id="GO:0005886">
    <property type="term" value="C:plasma membrane"/>
    <property type="evidence" value="ECO:0000318"/>
    <property type="project" value="GO_Central"/>
</dbReference>
<reference evidence="8" key="2">
    <citation type="submission" date="2021-01" db="UniProtKB">
        <authorList>
            <consortium name="EnsemblMetazoa"/>
        </authorList>
    </citation>
    <scope>IDENTIFICATION</scope>
</reference>
<dbReference type="PANTHER" id="PTHR45698">
    <property type="entry name" value="TRACE AMINE-ASSOCIATED RECEPTOR 19N-RELATED"/>
    <property type="match status" value="1"/>
</dbReference>
<name>A0A7M7LTP6_STRPU</name>
<protein>
    <recommendedName>
        <fullName evidence="7">G-protein coupled receptors family 1 profile domain-containing protein</fullName>
    </recommendedName>
</protein>
<feature type="domain" description="G-protein coupled receptors family 1 profile" evidence="7">
    <location>
        <begin position="58"/>
        <end position="344"/>
    </location>
</feature>
<dbReference type="GO" id="GO:0046887">
    <property type="term" value="P:positive regulation of hormone secretion"/>
    <property type="evidence" value="ECO:0000318"/>
    <property type="project" value="GO_Central"/>
</dbReference>
<dbReference type="CDD" id="cd00637">
    <property type="entry name" value="7tm_classA_rhodopsin-like"/>
    <property type="match status" value="1"/>
</dbReference>
<accession>A0A7M7LTP6</accession>
<dbReference type="PRINTS" id="PR00237">
    <property type="entry name" value="GPCRRHODOPSN"/>
</dbReference>
<dbReference type="AlphaFoldDB" id="A0A7M7LTP6"/>
<organism evidence="8 9">
    <name type="scientific">Strongylocentrotus purpuratus</name>
    <name type="common">Purple sea urchin</name>
    <dbReference type="NCBI Taxonomy" id="7668"/>
    <lineage>
        <taxon>Eukaryota</taxon>
        <taxon>Metazoa</taxon>
        <taxon>Echinodermata</taxon>
        <taxon>Eleutherozoa</taxon>
        <taxon>Echinozoa</taxon>
        <taxon>Echinoidea</taxon>
        <taxon>Euechinoidea</taxon>
        <taxon>Echinacea</taxon>
        <taxon>Camarodonta</taxon>
        <taxon>Echinidea</taxon>
        <taxon>Strongylocentrotidae</taxon>
        <taxon>Strongylocentrotus</taxon>
    </lineage>
</organism>
<evidence type="ECO:0000256" key="4">
    <source>
        <dbReference type="ARBA" id="ARBA00023136"/>
    </source>
</evidence>
<dbReference type="EnsemblMetazoa" id="XM_011680144">
    <property type="protein sequence ID" value="XP_011678446"/>
    <property type="gene ID" value="LOC100889097"/>
</dbReference>
<feature type="transmembrane region" description="Helical" evidence="6">
    <location>
        <begin position="120"/>
        <end position="141"/>
    </location>
</feature>
<dbReference type="Gene3D" id="1.20.1070.10">
    <property type="entry name" value="Rhodopsin 7-helix transmembrane proteins"/>
    <property type="match status" value="1"/>
</dbReference>
<dbReference type="InterPro" id="IPR000276">
    <property type="entry name" value="GPCR_Rhodpsn"/>
</dbReference>
<evidence type="ECO:0000256" key="1">
    <source>
        <dbReference type="ARBA" id="ARBA00004370"/>
    </source>
</evidence>
<sequence>MGLNLLESPSLPNSTISMTTDVETVDDADDQGWSVSGIDNSAVVRTVYGVIGFSGMAGNALVCFVLIRVPSLRTRTSQFIINLAIADFLTSFWLIPFHMFPRAPPLSKGLSGELMCRLYISKYILWVSAVMSIYFLVAVTLERYVAVVHPLKYKRVFTTKFTLLVSACCWLIGILSPIFFFFIYDVRDGVCVFLPYPSRAHQMVVGVFIFTVIYGIPIVILLVWHGKIIRSLKRQANTLAANIAEHGPIERAQRNNNIVRRNESNGTSVGVNIVNNNNRWHLKVANDMQKTFFVVIMVFMVCWAPNQFLFLSYSLGAPVDFTKTYYHFSVILAVCNSCVNPFIYVFKNKLFRRGIFKAFRCGNSESTEASFRQSENSVQPLSISVRQQKRSDQHTTVSVT</sequence>
<reference evidence="9" key="1">
    <citation type="submission" date="2015-02" db="EMBL/GenBank/DDBJ databases">
        <title>Genome sequencing for Strongylocentrotus purpuratus.</title>
        <authorList>
            <person name="Murali S."/>
            <person name="Liu Y."/>
            <person name="Vee V."/>
            <person name="English A."/>
            <person name="Wang M."/>
            <person name="Skinner E."/>
            <person name="Han Y."/>
            <person name="Muzny D.M."/>
            <person name="Worley K.C."/>
            <person name="Gibbs R.A."/>
        </authorList>
    </citation>
    <scope>NUCLEOTIDE SEQUENCE</scope>
</reference>
<dbReference type="GO" id="GO:0008188">
    <property type="term" value="F:neuropeptide receptor activity"/>
    <property type="evidence" value="ECO:0000318"/>
    <property type="project" value="GO_Central"/>
</dbReference>
<feature type="transmembrane region" description="Helical" evidence="6">
    <location>
        <begin position="325"/>
        <end position="346"/>
    </location>
</feature>
<keyword evidence="2 5" id="KW-0812">Transmembrane</keyword>
<dbReference type="RefSeq" id="XP_011678446.1">
    <property type="nucleotide sequence ID" value="XM_011680144.2"/>
</dbReference>
<keyword evidence="5" id="KW-0807">Transducer</keyword>
<keyword evidence="5" id="KW-0675">Receptor</keyword>
<dbReference type="GO" id="GO:0007218">
    <property type="term" value="P:neuropeptide signaling pathway"/>
    <property type="evidence" value="ECO:0000318"/>
    <property type="project" value="GO_Central"/>
</dbReference>
<evidence type="ECO:0000256" key="2">
    <source>
        <dbReference type="ARBA" id="ARBA00022692"/>
    </source>
</evidence>
<evidence type="ECO:0000256" key="3">
    <source>
        <dbReference type="ARBA" id="ARBA00022989"/>
    </source>
</evidence>